<name>A0ABQ5P929_9ACTN</name>
<accession>A0ABQ5P929</accession>
<dbReference type="InterPro" id="IPR011047">
    <property type="entry name" value="Quinoprotein_ADH-like_sf"/>
</dbReference>
<dbReference type="SUPFAM" id="SSF82171">
    <property type="entry name" value="DPP6 N-terminal domain-like"/>
    <property type="match status" value="1"/>
</dbReference>
<sequence length="717" mass="77557">IATLATTLRQSDPTTAMRLALAAHHTADLPETRAALTTAATQKEHGVFIPPDPGTADPQAQYRLTADGRTLLRIGAREIVRWDVNTHRRTGSFPGLGKHAQASYSVSPDGRKLAVMSLDDGVLLWDVPAGRVTKRIQSEFGLAEFSPSGRTLVIQNGGSGRGETTLLRDVASGRVLWQQTATGHRGSPATSAAVSADERLVAYCESGRQIRLWEIATGRPLPAPWAPWANGPKPPGSDKRGCFYPPRFAKGSERLAQEHPDNGVRVWDIASGRRLIDTAEPASYTVAYSSDGEYLAAHNRGTIQLWRITGDGDEPDFRYDVPDAASAGLVLDVGQRQVRYLVGKTVRSFSLDGVVTSDWSGTKTATVHGPDERDVASVRLTPGVGRLRFRLDADGRTTEFSRACNPPSWTQHRSCPVTMAFSADGRTVAFGTQSSQDRSGQGLSDVVLKETLGLLLESVTVVDVRTRRTTAVLRRTLPQNHAGLEIGGIAFAPDGKSLLVTRPMGVKGTVDQWDLRTGKRIRSIPGPAGQIRARPGARTVLAASGDLLDPASRRVTHTALAHERIEHLAYSPDGSRLATADRFGRVTLWDPVRHRQLAVFPSDSSEPSNSAKVLAFSPDNQTLAAGSKGSVRLWDVRSLQEIGMPRPTGGSVVSSLAFGPDSKTLHVTSWNVPARTYRLDSRSLVAQVCAQVRTGLSEEEWNARFDHAPYRATCKKA</sequence>
<dbReference type="SMART" id="SM00320">
    <property type="entry name" value="WD40"/>
    <property type="match status" value="5"/>
</dbReference>
<reference evidence="1 2" key="1">
    <citation type="submission" date="2022-10" db="EMBL/GenBank/DDBJ databases">
        <title>Draft genome sequence of Streptomyces sp. YSPA8.</title>
        <authorList>
            <person name="Moriuchi R."/>
            <person name="Dohra H."/>
            <person name="Yamamura H."/>
            <person name="Kodani S."/>
        </authorList>
    </citation>
    <scope>NUCLEOTIDE SEQUENCE [LARGE SCALE GENOMIC DNA]</scope>
    <source>
        <strain evidence="1 2">YSPA8</strain>
    </source>
</reference>
<proteinExistence type="predicted"/>
<dbReference type="PANTHER" id="PTHR19879">
    <property type="entry name" value="TRANSCRIPTION INITIATION FACTOR TFIID"/>
    <property type="match status" value="1"/>
</dbReference>
<evidence type="ECO:0008006" key="3">
    <source>
        <dbReference type="Google" id="ProtNLM"/>
    </source>
</evidence>
<dbReference type="EMBL" id="BSBI01000018">
    <property type="protein sequence ID" value="GLF99089.1"/>
    <property type="molecule type" value="Genomic_DNA"/>
</dbReference>
<evidence type="ECO:0000313" key="1">
    <source>
        <dbReference type="EMBL" id="GLF99089.1"/>
    </source>
</evidence>
<keyword evidence="2" id="KW-1185">Reference proteome</keyword>
<dbReference type="Pfam" id="PF00400">
    <property type="entry name" value="WD40"/>
    <property type="match status" value="1"/>
</dbReference>
<feature type="non-terminal residue" evidence="1">
    <location>
        <position position="1"/>
    </location>
</feature>
<organism evidence="1 2">
    <name type="scientific">Streptomyces yaizuensis</name>
    <dbReference type="NCBI Taxonomy" id="2989713"/>
    <lineage>
        <taxon>Bacteria</taxon>
        <taxon>Bacillati</taxon>
        <taxon>Actinomycetota</taxon>
        <taxon>Actinomycetes</taxon>
        <taxon>Kitasatosporales</taxon>
        <taxon>Streptomycetaceae</taxon>
        <taxon>Streptomyces</taxon>
    </lineage>
</organism>
<dbReference type="Gene3D" id="2.130.10.10">
    <property type="entry name" value="YVTN repeat-like/Quinoprotein amine dehydrogenase"/>
    <property type="match status" value="4"/>
</dbReference>
<dbReference type="PANTHER" id="PTHR19879:SF9">
    <property type="entry name" value="TRANSCRIPTION INITIATION FACTOR TFIID SUBUNIT 5"/>
    <property type="match status" value="1"/>
</dbReference>
<dbReference type="Proteomes" id="UP001291653">
    <property type="component" value="Unassembled WGS sequence"/>
</dbReference>
<dbReference type="InterPro" id="IPR015943">
    <property type="entry name" value="WD40/YVTN_repeat-like_dom_sf"/>
</dbReference>
<dbReference type="InterPro" id="IPR001680">
    <property type="entry name" value="WD40_rpt"/>
</dbReference>
<evidence type="ECO:0000313" key="2">
    <source>
        <dbReference type="Proteomes" id="UP001291653"/>
    </source>
</evidence>
<gene>
    <name evidence="1" type="ORF">SYYSPA8_32350</name>
</gene>
<dbReference type="RefSeq" id="WP_407706136.1">
    <property type="nucleotide sequence ID" value="NZ_BSBI01000018.1"/>
</dbReference>
<dbReference type="SUPFAM" id="SSF50998">
    <property type="entry name" value="Quinoprotein alcohol dehydrogenase-like"/>
    <property type="match status" value="1"/>
</dbReference>
<protein>
    <recommendedName>
        <fullName evidence="3">WD40 repeat domain-containing protein</fullName>
    </recommendedName>
</protein>
<comment type="caution">
    <text evidence="1">The sequence shown here is derived from an EMBL/GenBank/DDBJ whole genome shotgun (WGS) entry which is preliminary data.</text>
</comment>